<dbReference type="AlphaFoldDB" id="A0A0E0B7L7"/>
<protein>
    <submittedName>
        <fullName evidence="1">Uncharacterized protein</fullName>
    </submittedName>
</protein>
<reference evidence="1" key="1">
    <citation type="submission" date="2015-04" db="UniProtKB">
        <authorList>
            <consortium name="EnsemblPlants"/>
        </authorList>
    </citation>
    <scope>IDENTIFICATION</scope>
</reference>
<reference evidence="1" key="2">
    <citation type="submission" date="2018-05" db="EMBL/GenBank/DDBJ databases">
        <title>OgluRS3 (Oryza glumaepatula Reference Sequence Version 3).</title>
        <authorList>
            <person name="Zhang J."/>
            <person name="Kudrna D."/>
            <person name="Lee S."/>
            <person name="Talag J."/>
            <person name="Welchert J."/>
            <person name="Wing R.A."/>
        </authorList>
    </citation>
    <scope>NUCLEOTIDE SEQUENCE [LARGE SCALE GENOMIC DNA]</scope>
</reference>
<dbReference type="HOGENOM" id="CLU_2363117_0_0_1"/>
<dbReference type="Gramene" id="OGLUM10G01740.1">
    <property type="protein sequence ID" value="OGLUM10G01740.1"/>
    <property type="gene ID" value="OGLUM10G01740"/>
</dbReference>
<evidence type="ECO:0000313" key="1">
    <source>
        <dbReference type="EnsemblPlants" id="OGLUM10G01740.1"/>
    </source>
</evidence>
<proteinExistence type="predicted"/>
<organism evidence="1">
    <name type="scientific">Oryza glumipatula</name>
    <dbReference type="NCBI Taxonomy" id="40148"/>
    <lineage>
        <taxon>Eukaryota</taxon>
        <taxon>Viridiplantae</taxon>
        <taxon>Streptophyta</taxon>
        <taxon>Embryophyta</taxon>
        <taxon>Tracheophyta</taxon>
        <taxon>Spermatophyta</taxon>
        <taxon>Magnoliopsida</taxon>
        <taxon>Liliopsida</taxon>
        <taxon>Poales</taxon>
        <taxon>Poaceae</taxon>
        <taxon>BOP clade</taxon>
        <taxon>Oryzoideae</taxon>
        <taxon>Oryzeae</taxon>
        <taxon>Oryzinae</taxon>
        <taxon>Oryza</taxon>
    </lineage>
</organism>
<dbReference type="Proteomes" id="UP000026961">
    <property type="component" value="Chromosome 10"/>
</dbReference>
<evidence type="ECO:0000313" key="2">
    <source>
        <dbReference type="Proteomes" id="UP000026961"/>
    </source>
</evidence>
<keyword evidence="2" id="KW-1185">Reference proteome</keyword>
<dbReference type="EnsemblPlants" id="OGLUM10G01740.1">
    <property type="protein sequence ID" value="OGLUM10G01740.1"/>
    <property type="gene ID" value="OGLUM10G01740"/>
</dbReference>
<name>A0A0E0B7L7_9ORYZ</name>
<sequence length="96" mass="10833">MGSRMLVFSTKFCRDVWNDPSCGYVAKKPEVMSQECCLAGDRHFSPAKPLNFMSHDSTQLMCLSLYAVPQTKRLMIKDGHMSAPEQALCVASWEKK</sequence>
<accession>A0A0E0B7L7</accession>